<feature type="transmembrane region" description="Helical" evidence="1">
    <location>
        <begin position="12"/>
        <end position="38"/>
    </location>
</feature>
<dbReference type="AlphaFoldDB" id="A0A9X1WVV2"/>
<comment type="caution">
    <text evidence="2">The sequence shown here is derived from an EMBL/GenBank/DDBJ whole genome shotgun (WGS) entry which is preliminary data.</text>
</comment>
<keyword evidence="1" id="KW-0472">Membrane</keyword>
<organism evidence="2 3">
    <name type="scientific">Acinetobacter sedimenti</name>
    <dbReference type="NCBI Taxonomy" id="2919922"/>
    <lineage>
        <taxon>Bacteria</taxon>
        <taxon>Pseudomonadati</taxon>
        <taxon>Pseudomonadota</taxon>
        <taxon>Gammaproteobacteria</taxon>
        <taxon>Moraxellales</taxon>
        <taxon>Moraxellaceae</taxon>
        <taxon>Acinetobacter</taxon>
    </lineage>
</organism>
<reference evidence="2" key="1">
    <citation type="submission" date="2022-02" db="EMBL/GenBank/DDBJ databases">
        <title>Acinetobacter A3.8 sp. nov., isolated from Sediment (Zhairuo Island).</title>
        <authorList>
            <person name="Zheng K."/>
        </authorList>
    </citation>
    <scope>NUCLEOTIDE SEQUENCE</scope>
    <source>
        <strain evidence="2">A3.8</strain>
    </source>
</reference>
<evidence type="ECO:0000313" key="2">
    <source>
        <dbReference type="EMBL" id="MCJ8145563.1"/>
    </source>
</evidence>
<dbReference type="RefSeq" id="WP_241570276.1">
    <property type="nucleotide sequence ID" value="NZ_JAKUML010000002.1"/>
</dbReference>
<evidence type="ECO:0000313" key="3">
    <source>
        <dbReference type="Proteomes" id="UP001139701"/>
    </source>
</evidence>
<proteinExistence type="predicted"/>
<keyword evidence="1" id="KW-0812">Transmembrane</keyword>
<sequence>MKQPNQPYSKAGLWTIRVVQVILVLTVLFAPLMIWALIRSDQEPSSYQIDQHGQDVGGERSAFKIYQDKLLVAVPSGGYYPLAQADISTIRLLGNDYNARHIAVDKNHLYCGNHTITELNPATSKVIAQGYLTDGKHSYYCAPMTEQNPNLSAVQEVWQEVLYTLGAGDKPLGYWHPIVKLNHTNVPYKITLDGIASNGSSTYYQGQLMPQANADELYYIAERANGRSLPRVSEHYSSDGEQVYFDQRLLDLTSNPDLLSIRFGIRDHYLFDPKTQNYYLEDQAFPAKNTPYKMLNPSDDHADHALFLSPKGIYFYHKRNQKIERAGDNPFNSKLIQIAPDVYSDGKDTYFLSLARKTVRSRRGQRLCWFATNLNRLENTPPVSWHKLADVKYDIWQKGTLWRNQDRIYYFDELGQGQLFKSAVYQVMEAPSVQRLHGSVRDDDIRRMIYDEKLIIPKTKNPIQAKEEVRFCLSFGGLYA</sequence>
<dbReference type="InterPro" id="IPR027375">
    <property type="entry name" value="DKNYY"/>
</dbReference>
<accession>A0A9X1WVV2</accession>
<evidence type="ECO:0000256" key="1">
    <source>
        <dbReference type="SAM" id="Phobius"/>
    </source>
</evidence>
<keyword evidence="1" id="KW-1133">Transmembrane helix</keyword>
<protein>
    <submittedName>
        <fullName evidence="2">DKNYY domain-containing protein</fullName>
    </submittedName>
</protein>
<name>A0A9X1WVV2_9GAMM</name>
<gene>
    <name evidence="2" type="ORF">MKI79_01325</name>
</gene>
<keyword evidence="3" id="KW-1185">Reference proteome</keyword>
<dbReference type="EMBL" id="JAKUML010000002">
    <property type="protein sequence ID" value="MCJ8145563.1"/>
    <property type="molecule type" value="Genomic_DNA"/>
</dbReference>
<dbReference type="Pfam" id="PF13644">
    <property type="entry name" value="DKNYY"/>
    <property type="match status" value="1"/>
</dbReference>
<dbReference type="Proteomes" id="UP001139701">
    <property type="component" value="Unassembled WGS sequence"/>
</dbReference>